<comment type="caution">
    <text evidence="2">The sequence shown here is derived from an EMBL/GenBank/DDBJ whole genome shotgun (WGS) entry which is preliminary data.</text>
</comment>
<dbReference type="PANTHER" id="PTHR42870:SF1">
    <property type="entry name" value="NON-SPECIFIC LIPID-TRANSFER PROTEIN-LIKE 2"/>
    <property type="match status" value="1"/>
</dbReference>
<feature type="domain" description="Thiolase C-terminal" evidence="1">
    <location>
        <begin position="242"/>
        <end position="384"/>
    </location>
</feature>
<dbReference type="GO" id="GO:0016747">
    <property type="term" value="F:acyltransferase activity, transferring groups other than amino-acyl groups"/>
    <property type="evidence" value="ECO:0007669"/>
    <property type="project" value="InterPro"/>
</dbReference>
<evidence type="ECO:0000313" key="3">
    <source>
        <dbReference type="Proteomes" id="UP000315677"/>
    </source>
</evidence>
<dbReference type="RefSeq" id="WP_142062208.1">
    <property type="nucleotide sequence ID" value="NZ_VFPA01000006.1"/>
</dbReference>
<dbReference type="EMBL" id="VFPA01000006">
    <property type="protein sequence ID" value="TQM02811.1"/>
    <property type="molecule type" value="Genomic_DNA"/>
</dbReference>
<dbReference type="Proteomes" id="UP000315677">
    <property type="component" value="Unassembled WGS sequence"/>
</dbReference>
<dbReference type="AlphaFoldDB" id="A0A543D0J2"/>
<name>A0A543D0J2_9PSEU</name>
<dbReference type="Pfam" id="PF22691">
    <property type="entry name" value="Thiolase_C_1"/>
    <property type="match status" value="1"/>
</dbReference>
<evidence type="ECO:0000313" key="2">
    <source>
        <dbReference type="EMBL" id="TQM02811.1"/>
    </source>
</evidence>
<sequence length="389" mass="40120">MTRDETALRGVASVVGIAEAGIGEVGPGISSLDLIGEATAAALADAGLRKSDIDAVLCHSAFFNLPANTVSEYLGIRPRYFDTTATGGSSFVAHLRHAAAAIDAGLCDVALIVYGSTQRSSSGGLMTSGAALTKSYEAPFRPRMPVSAYALTAARHMHEYGTTRAQLAEVAVAARRWAQRNPAAYKRDPLTVDDVLGSRMVSSPLSVLDCCLVTDGAGAVIVTSTERAADLAQPPVPILGVGEAGWHMNISATTDITTTAAKESGERAFRAAGLGVADVDVVQLYDAFTINTILFLEDLGFCAKGEGGAFVADGAIAPGGRLPVNTNGGGLSFCHPGMYGIFTIIEAVRQLRGQAGERQVDDVHVALAHGNGGTLSSEVTALLGDLSTL</sequence>
<gene>
    <name evidence="2" type="ORF">FB558_7453</name>
</gene>
<dbReference type="OrthoDB" id="9785768at2"/>
<dbReference type="Gene3D" id="3.40.47.10">
    <property type="match status" value="1"/>
</dbReference>
<dbReference type="PIRSF" id="PIRSF000429">
    <property type="entry name" value="Ac-CoA_Ac_transf"/>
    <property type="match status" value="1"/>
</dbReference>
<reference evidence="2 3" key="1">
    <citation type="submission" date="2019-06" db="EMBL/GenBank/DDBJ databases">
        <title>Sequencing the genomes of 1000 actinobacteria strains.</title>
        <authorList>
            <person name="Klenk H.-P."/>
        </authorList>
    </citation>
    <scope>NUCLEOTIDE SEQUENCE [LARGE SCALE GENOMIC DNA]</scope>
    <source>
        <strain evidence="2 3">DSM 45301</strain>
    </source>
</reference>
<evidence type="ECO:0000259" key="1">
    <source>
        <dbReference type="Pfam" id="PF22691"/>
    </source>
</evidence>
<accession>A0A543D0J2</accession>
<dbReference type="NCBIfam" id="NF004811">
    <property type="entry name" value="PRK06158.1"/>
    <property type="match status" value="1"/>
</dbReference>
<dbReference type="InterPro" id="IPR016039">
    <property type="entry name" value="Thiolase-like"/>
</dbReference>
<protein>
    <submittedName>
        <fullName evidence="2">Acetyl-CoA acetyltransferase</fullName>
    </submittedName>
</protein>
<dbReference type="CDD" id="cd00829">
    <property type="entry name" value="SCP-x_thiolase"/>
    <property type="match status" value="1"/>
</dbReference>
<dbReference type="InterPro" id="IPR002155">
    <property type="entry name" value="Thiolase"/>
</dbReference>
<keyword evidence="2" id="KW-0808">Transferase</keyword>
<organism evidence="2 3">
    <name type="scientific">Pseudonocardia kunmingensis</name>
    <dbReference type="NCBI Taxonomy" id="630975"/>
    <lineage>
        <taxon>Bacteria</taxon>
        <taxon>Bacillati</taxon>
        <taxon>Actinomycetota</taxon>
        <taxon>Actinomycetes</taxon>
        <taxon>Pseudonocardiales</taxon>
        <taxon>Pseudonocardiaceae</taxon>
        <taxon>Pseudonocardia</taxon>
    </lineage>
</organism>
<dbReference type="SUPFAM" id="SSF53901">
    <property type="entry name" value="Thiolase-like"/>
    <property type="match status" value="2"/>
</dbReference>
<keyword evidence="3" id="KW-1185">Reference proteome</keyword>
<proteinExistence type="predicted"/>
<dbReference type="PANTHER" id="PTHR42870">
    <property type="entry name" value="ACETYL-COA C-ACETYLTRANSFERASE"/>
    <property type="match status" value="1"/>
</dbReference>
<dbReference type="InterPro" id="IPR055140">
    <property type="entry name" value="Thiolase_C_2"/>
</dbReference>